<organism evidence="2 3">
    <name type="scientific">Candidatus Avichristensenella intestinipullorum</name>
    <dbReference type="NCBI Taxonomy" id="2840693"/>
    <lineage>
        <taxon>Bacteria</taxon>
        <taxon>Bacillati</taxon>
        <taxon>Bacillota</taxon>
        <taxon>Clostridia</taxon>
        <taxon>Candidatus Avichristensenella</taxon>
    </lineage>
</organism>
<evidence type="ECO:0000313" key="2">
    <source>
        <dbReference type="EMBL" id="HIQ63962.1"/>
    </source>
</evidence>
<keyword evidence="1" id="KW-0732">Signal</keyword>
<feature type="signal peptide" evidence="1">
    <location>
        <begin position="1"/>
        <end position="28"/>
    </location>
</feature>
<evidence type="ECO:0008006" key="4">
    <source>
        <dbReference type="Google" id="ProtNLM"/>
    </source>
</evidence>
<dbReference type="PROSITE" id="PS00018">
    <property type="entry name" value="EF_HAND_1"/>
    <property type="match status" value="1"/>
</dbReference>
<evidence type="ECO:0000313" key="3">
    <source>
        <dbReference type="Proteomes" id="UP000886819"/>
    </source>
</evidence>
<evidence type="ECO:0000256" key="1">
    <source>
        <dbReference type="SAM" id="SignalP"/>
    </source>
</evidence>
<dbReference type="EMBL" id="DVFI01000143">
    <property type="protein sequence ID" value="HIQ63962.1"/>
    <property type="molecule type" value="Genomic_DNA"/>
</dbReference>
<comment type="caution">
    <text evidence="2">The sequence shown here is derived from an EMBL/GenBank/DDBJ whole genome shotgun (WGS) entry which is preliminary data.</text>
</comment>
<dbReference type="InterPro" id="IPR018247">
    <property type="entry name" value="EF_Hand_1_Ca_BS"/>
</dbReference>
<reference evidence="2" key="2">
    <citation type="journal article" date="2021" name="PeerJ">
        <title>Extensive microbial diversity within the chicken gut microbiome revealed by metagenomics and culture.</title>
        <authorList>
            <person name="Gilroy R."/>
            <person name="Ravi A."/>
            <person name="Getino M."/>
            <person name="Pursley I."/>
            <person name="Horton D.L."/>
            <person name="Alikhan N.F."/>
            <person name="Baker D."/>
            <person name="Gharbi K."/>
            <person name="Hall N."/>
            <person name="Watson M."/>
            <person name="Adriaenssens E.M."/>
            <person name="Foster-Nyarko E."/>
            <person name="Jarju S."/>
            <person name="Secka A."/>
            <person name="Antonio M."/>
            <person name="Oren A."/>
            <person name="Chaudhuri R.R."/>
            <person name="La Ragione R."/>
            <person name="Hildebrand F."/>
            <person name="Pallen M.J."/>
        </authorList>
    </citation>
    <scope>NUCLEOTIDE SEQUENCE</scope>
    <source>
        <strain evidence="2">ChiHile30-977</strain>
    </source>
</reference>
<proteinExistence type="predicted"/>
<sequence>MKKGSLRLMYLGALCAALLLVGALPALADGTGDIGVDEIHFPDELFREYVAENADTDGDGLLSAEEIADVHGIHVRFHGI</sequence>
<accession>A0A9D0YXK5</accession>
<protein>
    <recommendedName>
        <fullName evidence="4">EF-hand domain-containing protein</fullName>
    </recommendedName>
</protein>
<reference evidence="2" key="1">
    <citation type="submission" date="2020-10" db="EMBL/GenBank/DDBJ databases">
        <authorList>
            <person name="Gilroy R."/>
        </authorList>
    </citation>
    <scope>NUCLEOTIDE SEQUENCE</scope>
    <source>
        <strain evidence="2">ChiHile30-977</strain>
    </source>
</reference>
<dbReference type="AlphaFoldDB" id="A0A9D0YXK5"/>
<feature type="chain" id="PRO_5038734275" description="EF-hand domain-containing protein" evidence="1">
    <location>
        <begin position="29"/>
        <end position="80"/>
    </location>
</feature>
<dbReference type="Proteomes" id="UP000886819">
    <property type="component" value="Unassembled WGS sequence"/>
</dbReference>
<gene>
    <name evidence="2" type="ORF">IAA66_10360</name>
</gene>
<name>A0A9D0YXK5_9FIRM</name>